<dbReference type="KEGG" id="srt:Srot_1223"/>
<protein>
    <recommendedName>
        <fullName evidence="4">Transmembrane protein</fullName>
    </recommendedName>
</protein>
<feature type="transmembrane region" description="Helical" evidence="1">
    <location>
        <begin position="194"/>
        <end position="219"/>
    </location>
</feature>
<evidence type="ECO:0000313" key="2">
    <source>
        <dbReference type="EMBL" id="ADG97694.1"/>
    </source>
</evidence>
<dbReference type="RefSeq" id="WP_013138150.1">
    <property type="nucleotide sequence ID" value="NC_014168.1"/>
</dbReference>
<dbReference type="OrthoDB" id="4697240at2"/>
<organism evidence="2 3">
    <name type="scientific">Segniliparus rotundus (strain ATCC BAA-972 / CDC 1076 / CIP 108378 / DSM 44985 / JCM 13578)</name>
    <dbReference type="NCBI Taxonomy" id="640132"/>
    <lineage>
        <taxon>Bacteria</taxon>
        <taxon>Bacillati</taxon>
        <taxon>Actinomycetota</taxon>
        <taxon>Actinomycetes</taxon>
        <taxon>Mycobacteriales</taxon>
        <taxon>Segniliparaceae</taxon>
        <taxon>Segniliparus</taxon>
    </lineage>
</organism>
<dbReference type="InterPro" id="IPR046157">
    <property type="entry name" value="DUF6159"/>
</dbReference>
<feature type="transmembrane region" description="Helical" evidence="1">
    <location>
        <begin position="21"/>
        <end position="47"/>
    </location>
</feature>
<dbReference type="STRING" id="640132.Srot_1223"/>
<sequence length="288" mass="30124">MAAFGLAKQSWGVLREHPKLAWFPIIAILGAVVALVFDAVLFIVVLLGDAAITSQFGHSRGASGAGAAAVVLVILIATYLAAVVSSLCRAALIFETNTVLVNPNAQVSVANGFGGAFRRLPALLGWSAIQAVVGSVVSFVKDESSLLGGLVDLAWNVVSFLALPFLVLDGRGPVESLKLSSATLKDRWGDNLKLNLGLSSALVVAVIVIGLPAGGVMWLGEKAGWPILVSIAAIVGLICFAVVALVISTLTSILRTAFYRSVMDNQIPAAFAQDQDQQAQFQQLVSFR</sequence>
<gene>
    <name evidence="2" type="ordered locus">Srot_1223</name>
</gene>
<dbReference type="EMBL" id="CP001958">
    <property type="protein sequence ID" value="ADG97694.1"/>
    <property type="molecule type" value="Genomic_DNA"/>
</dbReference>
<dbReference type="AlphaFoldDB" id="D6ZFH0"/>
<dbReference type="Pfam" id="PF19656">
    <property type="entry name" value="DUF6159"/>
    <property type="match status" value="1"/>
</dbReference>
<keyword evidence="3" id="KW-1185">Reference proteome</keyword>
<feature type="transmembrane region" description="Helical" evidence="1">
    <location>
        <begin position="225"/>
        <end position="254"/>
    </location>
</feature>
<dbReference type="Proteomes" id="UP000002247">
    <property type="component" value="Chromosome"/>
</dbReference>
<evidence type="ECO:0008006" key="4">
    <source>
        <dbReference type="Google" id="ProtNLM"/>
    </source>
</evidence>
<evidence type="ECO:0000313" key="3">
    <source>
        <dbReference type="Proteomes" id="UP000002247"/>
    </source>
</evidence>
<keyword evidence="1" id="KW-0472">Membrane</keyword>
<keyword evidence="1" id="KW-1133">Transmembrane helix</keyword>
<evidence type="ECO:0000256" key="1">
    <source>
        <dbReference type="SAM" id="Phobius"/>
    </source>
</evidence>
<reference evidence="2 3" key="1">
    <citation type="journal article" date="2010" name="Stand. Genomic Sci.">
        <title>Complete genome sequence of Segniliparus rotundus type strain (CDC 1076).</title>
        <authorList>
            <person name="Sikorski J."/>
            <person name="Lapidus A."/>
            <person name="Copeland A."/>
            <person name="Misra M."/>
            <person name="Glavina Del Rio T."/>
            <person name="Nolan M."/>
            <person name="Lucas S."/>
            <person name="Chen F."/>
            <person name="Tice H."/>
            <person name="Cheng J.F."/>
            <person name="Jando M."/>
            <person name="Schneider S."/>
            <person name="Bruce D."/>
            <person name="Goodwin L."/>
            <person name="Pitluck S."/>
            <person name="Liolios K."/>
            <person name="Mikhailova N."/>
            <person name="Pati A."/>
            <person name="Ivanova N."/>
            <person name="Mavromatis K."/>
            <person name="Chen A."/>
            <person name="Palaniappan K."/>
            <person name="Chertkov O."/>
            <person name="Land M."/>
            <person name="Hauser L."/>
            <person name="Chang Y.J."/>
            <person name="Jeffries C.D."/>
            <person name="Brettin T."/>
            <person name="Detter J.C."/>
            <person name="Han C."/>
            <person name="Rohde M."/>
            <person name="Goker M."/>
            <person name="Bristow J."/>
            <person name="Eisen J.A."/>
            <person name="Markowitz V."/>
            <person name="Hugenholtz P."/>
            <person name="Kyrpides N.C."/>
            <person name="Klenk H.P."/>
        </authorList>
    </citation>
    <scope>NUCLEOTIDE SEQUENCE [LARGE SCALE GENOMIC DNA]</scope>
    <source>
        <strain evidence="3">ATCC BAA-972 / CDC 1076 / CIP 108378 / DSM 44985 / JCM 13578</strain>
    </source>
</reference>
<dbReference type="HOGENOM" id="CLU_074083_0_0_11"/>
<name>D6ZFH0_SEGRD</name>
<feature type="transmembrane region" description="Helical" evidence="1">
    <location>
        <begin position="67"/>
        <end position="88"/>
    </location>
</feature>
<proteinExistence type="predicted"/>
<accession>D6ZFH0</accession>
<keyword evidence="1" id="KW-0812">Transmembrane</keyword>